<dbReference type="FunFam" id="3.30.2410.10:FF:000017">
    <property type="entry name" value="E3 ubiquitin-protein ligase UPL7"/>
    <property type="match status" value="1"/>
</dbReference>
<dbReference type="GO" id="GO:0006511">
    <property type="term" value="P:ubiquitin-dependent protein catabolic process"/>
    <property type="evidence" value="ECO:0007669"/>
    <property type="project" value="TreeGrafter"/>
</dbReference>
<comment type="function">
    <text evidence="6">Probable E3 ubiquitin-protein ligase which mediates ubiquitination and subsequent proteasomal degradation of target proteins.</text>
</comment>
<feature type="domain" description="HECT" evidence="10">
    <location>
        <begin position="856"/>
        <end position="1230"/>
    </location>
</feature>
<accession>A0A4S8IP04</accession>
<comment type="catalytic activity">
    <reaction evidence="1">
        <text>S-ubiquitinyl-[E2 ubiquitin-conjugating enzyme]-L-cysteine + [acceptor protein]-L-lysine = [E2 ubiquitin-conjugating enzyme]-L-cysteine + N(6)-ubiquitinyl-[acceptor protein]-L-lysine.</text>
        <dbReference type="EC" id="2.3.2.26"/>
    </reaction>
</comment>
<keyword evidence="12" id="KW-1185">Reference proteome</keyword>
<evidence type="ECO:0000256" key="5">
    <source>
        <dbReference type="ARBA" id="ARBA00022786"/>
    </source>
</evidence>
<dbReference type="Gene3D" id="3.90.1750.10">
    <property type="entry name" value="Hect, E3 ligase catalytic domains"/>
    <property type="match status" value="1"/>
</dbReference>
<dbReference type="PROSITE" id="PS50237">
    <property type="entry name" value="HECT"/>
    <property type="match status" value="1"/>
</dbReference>
<dbReference type="PANTHER" id="PTHR45700">
    <property type="entry name" value="UBIQUITIN-PROTEIN LIGASE E3C"/>
    <property type="match status" value="1"/>
</dbReference>
<evidence type="ECO:0000256" key="3">
    <source>
        <dbReference type="ARBA" id="ARBA00012485"/>
    </source>
</evidence>
<dbReference type="Pfam" id="PF00632">
    <property type="entry name" value="HECT"/>
    <property type="match status" value="2"/>
</dbReference>
<dbReference type="GO" id="GO:0000209">
    <property type="term" value="P:protein polyubiquitination"/>
    <property type="evidence" value="ECO:0007669"/>
    <property type="project" value="InterPro"/>
</dbReference>
<keyword evidence="5 8" id="KW-0833">Ubl conjugation pathway</keyword>
<evidence type="ECO:0000256" key="1">
    <source>
        <dbReference type="ARBA" id="ARBA00000885"/>
    </source>
</evidence>
<dbReference type="InterPro" id="IPR000569">
    <property type="entry name" value="HECT_dom"/>
</dbReference>
<dbReference type="GO" id="GO:0061630">
    <property type="term" value="F:ubiquitin protein ligase activity"/>
    <property type="evidence" value="ECO:0007669"/>
    <property type="project" value="UniProtKB-EC"/>
</dbReference>
<name>A0A4S8IP04_MUSBA</name>
<dbReference type="Proteomes" id="UP000317650">
    <property type="component" value="Chromosome 6"/>
</dbReference>
<dbReference type="STRING" id="52838.A0A4S8IP04"/>
<feature type="region of interest" description="Disordered" evidence="9">
    <location>
        <begin position="61"/>
        <end position="86"/>
    </location>
</feature>
<feature type="active site" description="Glycyl thioester intermediate" evidence="8">
    <location>
        <position position="1198"/>
    </location>
</feature>
<reference evidence="11 12" key="1">
    <citation type="journal article" date="2019" name="Nat. Plants">
        <title>Genome sequencing of Musa balbisiana reveals subgenome evolution and function divergence in polyploid bananas.</title>
        <authorList>
            <person name="Yao X."/>
        </authorList>
    </citation>
    <scope>NUCLEOTIDE SEQUENCE [LARGE SCALE GENOMIC DNA]</scope>
    <source>
        <strain evidence="12">cv. DH-PKW</strain>
        <tissue evidence="11">Leaves</tissue>
    </source>
</reference>
<evidence type="ECO:0000313" key="11">
    <source>
        <dbReference type="EMBL" id="THU49784.1"/>
    </source>
</evidence>
<evidence type="ECO:0000256" key="4">
    <source>
        <dbReference type="ARBA" id="ARBA00022679"/>
    </source>
</evidence>
<dbReference type="CDD" id="cd00078">
    <property type="entry name" value="HECTc"/>
    <property type="match status" value="1"/>
</dbReference>
<comment type="similarity">
    <text evidence="7">Belongs to the UPL family.</text>
</comment>
<evidence type="ECO:0000256" key="7">
    <source>
        <dbReference type="ARBA" id="ARBA00061247"/>
    </source>
</evidence>
<dbReference type="FunFam" id="3.30.2160.10:FF:000002">
    <property type="entry name" value="Putative Ubiquitin-protein ligase E3C"/>
    <property type="match status" value="1"/>
</dbReference>
<dbReference type="InterPro" id="IPR044611">
    <property type="entry name" value="E3A/B/C-like"/>
</dbReference>
<evidence type="ECO:0000313" key="12">
    <source>
        <dbReference type="Proteomes" id="UP000317650"/>
    </source>
</evidence>
<proteinExistence type="inferred from homology"/>
<dbReference type="SUPFAM" id="SSF56204">
    <property type="entry name" value="Hect, E3 ligase catalytic domain"/>
    <property type="match status" value="2"/>
</dbReference>
<comment type="caution">
    <text evidence="11">The sequence shown here is derived from an EMBL/GenBank/DDBJ whole genome shotgun (WGS) entry which is preliminary data.</text>
</comment>
<dbReference type="PANTHER" id="PTHR45700:SF2">
    <property type="entry name" value="UBIQUITIN-PROTEIN LIGASE E3C"/>
    <property type="match status" value="1"/>
</dbReference>
<evidence type="ECO:0000256" key="8">
    <source>
        <dbReference type="PROSITE-ProRule" id="PRU00104"/>
    </source>
</evidence>
<dbReference type="AlphaFoldDB" id="A0A4S8IP04"/>
<keyword evidence="4" id="KW-0808">Transferase</keyword>
<dbReference type="Gene3D" id="3.30.2160.10">
    <property type="entry name" value="Hect, E3 ligase catalytic domain"/>
    <property type="match status" value="1"/>
</dbReference>
<evidence type="ECO:0000259" key="10">
    <source>
        <dbReference type="PROSITE" id="PS50237"/>
    </source>
</evidence>
<dbReference type="EMBL" id="PYDT01000009">
    <property type="protein sequence ID" value="THU49784.1"/>
    <property type="molecule type" value="Genomic_DNA"/>
</dbReference>
<comment type="pathway">
    <text evidence="2">Protein modification; protein ubiquitination.</text>
</comment>
<dbReference type="EC" id="2.3.2.26" evidence="3"/>
<dbReference type="SMART" id="SM00119">
    <property type="entry name" value="HECTc"/>
    <property type="match status" value="1"/>
</dbReference>
<sequence length="1230" mass="137938">MLGGPVQTHPETSPHDVVRPVDAVYQEVGPARRDITLVVPPGDLLWLKWPCRGNTNIDSLEGRGGAASNTAGMSGPPKQRQVSLRGASAKEITRDALLEKLAHERELRSYQRRASAAALFIQRVWRRYIVIKKVSEQLQEEWDALADHYDDHMTSGWISNNFLRPFLFFATHPPALWRLQLRNVKCVMKCFGILLQSISSADAQKNFCLLSVGTQQEKSKWLYQAQRLVSLCLFFLAECDNSSHVGDLVPLTALAMRLVVSLTDIKGWKNLRDDDIGDAHFAVNRLIGFMTTNLSGIYSCFRKYMLRHGPQNASCRTIFSSSENNLLIIASAMTLSLRPFHLKRLDVNDSNVVDVNDASKKCLQVSKDKIFYEMLNLDQSEMSGLTAKAVPSLGWALANIVNLSIENNDSGASGCFVQGLNCQLYVHAVNCISENFLHWLESNEGLVKKDSDDILVTSDSFPGDADSDECTRAMFHTDLLRPVHQQWLLRKLLTMTKESTPAEAADSFVTNQSIEDPRNLSLQDVIYFYYYFLRIFSLLNPVVGSLPILNVLSFTPGFLLELWEILESSISRGTDHVSHEVKRFRDEPFERQTEAISDTRQPRNMKDSGSKWANVLQKIAGKSTNETHACSRDVPLFLSQCAEESYDIWDIGAMRQGAQGISKDLSCILYLFCATYAHLLLVLDDIEFYEKQVPFTLQQQRRIAAVLNTFVYNSLVHNGNSCRPVIDVAVRCLHFLYERDCRHKFCPSFLWLAPARKGWFPVAAAARAHEAAFSNLQGTDTSTIPVVSSILTTVPHVYPFEERVQMFRELIKLDKVSRRVAGELSGPASGSIAIVVRRDHIVEDGYKQLNFLGPKLKSCINVSFINESGLPEAGLDYGGLSKEFLTDLSKSGFDPEFGLFSQTSTSDSSLIPNMAARLLDNGIEMIEFLGRVVGKALYEGILLEYSFSLVFVQKLLGRYSFLDELSTLDSELYRNLIYVKHFDGDVTDLALDFTVAEDICGKRIVTELKPGGTNILVTNENKLHYVHAMADYKLNRQILPFANAFYRGLIDLISPSWLSLFNANEFNQSDLLNLLGNSSLLLRSLYPGGLMIHNCLMQLLSGGINDFDVDDLRSNTKYSGGYSETVVQSSSFWEVVKGFKAIERCMLLKFVTSCSRAPLLGFKHLQPAFTIHKVACDLPLWATLGGQDVDRLPSASTCYNTLKLPTYKRSSTLRNKLLYAISSNTGFELS</sequence>
<organism evidence="11 12">
    <name type="scientific">Musa balbisiana</name>
    <name type="common">Banana</name>
    <dbReference type="NCBI Taxonomy" id="52838"/>
    <lineage>
        <taxon>Eukaryota</taxon>
        <taxon>Viridiplantae</taxon>
        <taxon>Streptophyta</taxon>
        <taxon>Embryophyta</taxon>
        <taxon>Tracheophyta</taxon>
        <taxon>Spermatophyta</taxon>
        <taxon>Magnoliopsida</taxon>
        <taxon>Liliopsida</taxon>
        <taxon>Zingiberales</taxon>
        <taxon>Musaceae</taxon>
        <taxon>Musa</taxon>
    </lineage>
</organism>
<evidence type="ECO:0000256" key="2">
    <source>
        <dbReference type="ARBA" id="ARBA00004906"/>
    </source>
</evidence>
<gene>
    <name evidence="11" type="ORF">C4D60_Mb06t13170</name>
</gene>
<evidence type="ECO:0000256" key="6">
    <source>
        <dbReference type="ARBA" id="ARBA00057703"/>
    </source>
</evidence>
<evidence type="ECO:0000256" key="9">
    <source>
        <dbReference type="SAM" id="MobiDB-lite"/>
    </source>
</evidence>
<dbReference type="InterPro" id="IPR035983">
    <property type="entry name" value="Hect_E3_ubiquitin_ligase"/>
</dbReference>
<protein>
    <recommendedName>
        <fullName evidence="3">HECT-type E3 ubiquitin transferase</fullName>
        <ecNumber evidence="3">2.3.2.26</ecNumber>
    </recommendedName>
</protein>
<dbReference type="Gene3D" id="3.30.2410.10">
    <property type="entry name" value="Hect, E3 ligase catalytic domain"/>
    <property type="match status" value="1"/>
</dbReference>